<dbReference type="Gene3D" id="2.60.120.330">
    <property type="entry name" value="B-lactam Antibiotic, Isopenicillin N Synthase, Chain"/>
    <property type="match status" value="1"/>
</dbReference>
<keyword evidence="3" id="KW-1185">Reference proteome</keyword>
<evidence type="ECO:0000313" key="3">
    <source>
        <dbReference type="Proteomes" id="UP001156836"/>
    </source>
</evidence>
<dbReference type="SUPFAM" id="SSF51197">
    <property type="entry name" value="Clavaminate synthase-like"/>
    <property type="match status" value="1"/>
</dbReference>
<name>A0ABQ6BST0_9NEIS</name>
<evidence type="ECO:0000259" key="1">
    <source>
        <dbReference type="Pfam" id="PF05118"/>
    </source>
</evidence>
<proteinExistence type="predicted"/>
<dbReference type="InterPro" id="IPR027443">
    <property type="entry name" value="IPNS-like_sf"/>
</dbReference>
<dbReference type="RefSeq" id="WP_018748100.1">
    <property type="nucleotide sequence ID" value="NZ_BSOZ01000006.1"/>
</dbReference>
<organism evidence="2 3">
    <name type="scientific">Chitiniphilus shinanonensis</name>
    <dbReference type="NCBI Taxonomy" id="553088"/>
    <lineage>
        <taxon>Bacteria</taxon>
        <taxon>Pseudomonadati</taxon>
        <taxon>Pseudomonadota</taxon>
        <taxon>Betaproteobacteria</taxon>
        <taxon>Neisseriales</taxon>
        <taxon>Chitinibacteraceae</taxon>
        <taxon>Chitiniphilus</taxon>
    </lineage>
</organism>
<dbReference type="EMBL" id="BSOZ01000006">
    <property type="protein sequence ID" value="GLS03611.1"/>
    <property type="molecule type" value="Genomic_DNA"/>
</dbReference>
<reference evidence="3" key="1">
    <citation type="journal article" date="2019" name="Int. J. Syst. Evol. Microbiol.">
        <title>The Global Catalogue of Microorganisms (GCM) 10K type strain sequencing project: providing services to taxonomists for standard genome sequencing and annotation.</title>
        <authorList>
            <consortium name="The Broad Institute Genomics Platform"/>
            <consortium name="The Broad Institute Genome Sequencing Center for Infectious Disease"/>
            <person name="Wu L."/>
            <person name="Ma J."/>
        </authorList>
    </citation>
    <scope>NUCLEOTIDE SEQUENCE [LARGE SCALE GENOMIC DNA]</scope>
    <source>
        <strain evidence="3">NBRC 104970</strain>
    </source>
</reference>
<evidence type="ECO:0000313" key="2">
    <source>
        <dbReference type="EMBL" id="GLS03611.1"/>
    </source>
</evidence>
<dbReference type="Proteomes" id="UP001156836">
    <property type="component" value="Unassembled WGS sequence"/>
</dbReference>
<comment type="caution">
    <text evidence="2">The sequence shown here is derived from an EMBL/GenBank/DDBJ whole genome shotgun (WGS) entry which is preliminary data.</text>
</comment>
<sequence length="269" mass="29634">MSLSEPLPRYARLPPRFDAAALGALLDCLPAEAWARHFNTGHYQGEWRGVALIAPAEALTPLAPPGRLDTVVATPWLARFPAWRAVLARIEAPIRSARLLALGAGARILEHRDPDLGAPDGDVRLHVPLRTHPQVEFVLDGEAVPMAEGECWMLDLSRPHRVDNDSDRERVHLVVDVARCDWLSDAIVAGLSDTPAARPSRAARELAQLRRLIHADRALTARLAALEQADAFIDAVLPLAAGHGLRLNADDLRAAMRQGRRDWNEQWRA</sequence>
<protein>
    <recommendedName>
        <fullName evidence="1">Aspartyl/asparaginy/proline hydroxylase domain-containing protein</fullName>
    </recommendedName>
</protein>
<dbReference type="Pfam" id="PF05118">
    <property type="entry name" value="Asp_Arg_Hydrox"/>
    <property type="match status" value="1"/>
</dbReference>
<accession>A0ABQ6BST0</accession>
<gene>
    <name evidence="2" type="ORF">GCM10007860_07560</name>
</gene>
<dbReference type="InterPro" id="IPR007803">
    <property type="entry name" value="Asp/Arg/Pro-Hydrxlase"/>
</dbReference>
<feature type="domain" description="Aspartyl/asparaginy/proline hydroxylase" evidence="1">
    <location>
        <begin position="47"/>
        <end position="179"/>
    </location>
</feature>